<dbReference type="PANTHER" id="PTHR11575:SF24">
    <property type="entry name" value="5'-NUCLEOTIDASE"/>
    <property type="match status" value="1"/>
</dbReference>
<dbReference type="SUPFAM" id="SSF56300">
    <property type="entry name" value="Metallo-dependent phosphatases"/>
    <property type="match status" value="1"/>
</dbReference>
<evidence type="ECO:0000256" key="4">
    <source>
        <dbReference type="SAM" id="MobiDB-lite"/>
    </source>
</evidence>
<dbReference type="GO" id="GO:0046872">
    <property type="term" value="F:metal ion binding"/>
    <property type="evidence" value="ECO:0007669"/>
    <property type="project" value="InterPro"/>
</dbReference>
<dbReference type="InterPro" id="IPR036907">
    <property type="entry name" value="5'-Nucleotdase_C_sf"/>
</dbReference>
<evidence type="ECO:0000259" key="6">
    <source>
        <dbReference type="Pfam" id="PF02872"/>
    </source>
</evidence>
<evidence type="ECO:0000256" key="3">
    <source>
        <dbReference type="RuleBase" id="RU362119"/>
    </source>
</evidence>
<evidence type="ECO:0000313" key="8">
    <source>
        <dbReference type="Proteomes" id="UP000199400"/>
    </source>
</evidence>
<evidence type="ECO:0000256" key="1">
    <source>
        <dbReference type="ARBA" id="ARBA00006654"/>
    </source>
</evidence>
<dbReference type="Proteomes" id="UP000199400">
    <property type="component" value="Unassembled WGS sequence"/>
</dbReference>
<feature type="compositionally biased region" description="Acidic residues" evidence="4">
    <location>
        <begin position="324"/>
        <end position="338"/>
    </location>
</feature>
<dbReference type="PROSITE" id="PS00785">
    <property type="entry name" value="5_NUCLEOTIDASE_1"/>
    <property type="match status" value="1"/>
</dbReference>
<dbReference type="CDD" id="cd00845">
    <property type="entry name" value="MPP_UshA_N_like"/>
    <property type="match status" value="1"/>
</dbReference>
<dbReference type="GO" id="GO:0016788">
    <property type="term" value="F:hydrolase activity, acting on ester bonds"/>
    <property type="evidence" value="ECO:0007669"/>
    <property type="project" value="InterPro"/>
</dbReference>
<dbReference type="InterPro" id="IPR029052">
    <property type="entry name" value="Metallo-depent_PP-like"/>
</dbReference>
<sequence>MTWTTPAATRARIARTRGACYLSPGPVRNSRLSIALGLLASLSLGSCLYDSNPPDLTGQDVRLTILHTSDVHSRILPYDHDPLYTEQQLGLAQGRGPYGGVAKMAYIVKREREKAGRSLWLDSGDLFQGAPIFNIFGGEAEVRAMSMAGLDAMALGNHEFDHGPENVLEQFSSFGDFDLLAANYEFEDDAKPFATKFDIIVKPFVVYNVDGLKLGIIGMGNLSSMNSLEDGTNNIGVLPKETLQTVQFYTNFLRDSVDLVVLLDHLGLTEDEVLARNICGLDLILGGHHHIALSPPKLIDYNPDAKYISARPDMDAEVVTVDSEGVDEDPEVGGEPDGTDPPRGIGECKPEHRRQTLLAHPNAFAKFVSRLDIVVRDKRIVSHKFKLFPIDATVPEDPETREVLQEYLNEMQQTLLLDRVITTATEPLRRFGNTGGDSMLGNLVAEAMQYRRYIETEFCVTNSLGIRTDILAGPITYEQMYNVMPFENTITTMILSGLEVQELLDFATRSSAERGCNSQIQVSGISFTMNCRTGKAEDIHVNGEPLEPARAYDMCTNDYMAWGGSGFRMLKRNTTKVNTGIPIREAMIQYMRDIPQLPACYDANTPLDLCKAGYAVPDGRIVTKY</sequence>
<dbReference type="PRINTS" id="PR01607">
    <property type="entry name" value="APYRASEFAMLY"/>
</dbReference>
<dbReference type="STRING" id="54.SAMN02745121_03752"/>
<dbReference type="OrthoDB" id="9803927at2"/>
<keyword evidence="2" id="KW-0732">Signal</keyword>
<dbReference type="Gene3D" id="3.60.21.10">
    <property type="match status" value="1"/>
</dbReference>
<dbReference type="PANTHER" id="PTHR11575">
    <property type="entry name" value="5'-NUCLEOTIDASE-RELATED"/>
    <property type="match status" value="1"/>
</dbReference>
<evidence type="ECO:0000259" key="5">
    <source>
        <dbReference type="Pfam" id="PF00149"/>
    </source>
</evidence>
<dbReference type="Pfam" id="PF00149">
    <property type="entry name" value="Metallophos"/>
    <property type="match status" value="1"/>
</dbReference>
<dbReference type="GO" id="GO:0009166">
    <property type="term" value="P:nucleotide catabolic process"/>
    <property type="evidence" value="ECO:0007669"/>
    <property type="project" value="InterPro"/>
</dbReference>
<feature type="domain" description="Calcineurin-like phosphoesterase" evidence="5">
    <location>
        <begin position="63"/>
        <end position="291"/>
    </location>
</feature>
<feature type="domain" description="5'-Nucleotidase C-terminal" evidence="6">
    <location>
        <begin position="420"/>
        <end position="572"/>
    </location>
</feature>
<organism evidence="7 8">
    <name type="scientific">Nannocystis exedens</name>
    <dbReference type="NCBI Taxonomy" id="54"/>
    <lineage>
        <taxon>Bacteria</taxon>
        <taxon>Pseudomonadati</taxon>
        <taxon>Myxococcota</taxon>
        <taxon>Polyangia</taxon>
        <taxon>Nannocystales</taxon>
        <taxon>Nannocystaceae</taxon>
        <taxon>Nannocystis</taxon>
    </lineage>
</organism>
<name>A0A1I1ZFS0_9BACT</name>
<feature type="region of interest" description="Disordered" evidence="4">
    <location>
        <begin position="323"/>
        <end position="343"/>
    </location>
</feature>
<dbReference type="GO" id="GO:0030288">
    <property type="term" value="C:outer membrane-bounded periplasmic space"/>
    <property type="evidence" value="ECO:0007669"/>
    <property type="project" value="TreeGrafter"/>
</dbReference>
<keyword evidence="8" id="KW-1185">Reference proteome</keyword>
<dbReference type="InterPro" id="IPR006146">
    <property type="entry name" value="5'-Nucleotdase_CS"/>
</dbReference>
<gene>
    <name evidence="7" type="ORF">SAMN02745121_03752</name>
</gene>
<evidence type="ECO:0000256" key="2">
    <source>
        <dbReference type="ARBA" id="ARBA00022729"/>
    </source>
</evidence>
<proteinExistence type="inferred from homology"/>
<protein>
    <submittedName>
        <fullName evidence="7">5'-nucleotidase</fullName>
    </submittedName>
</protein>
<accession>A0A1I1ZFS0</accession>
<keyword evidence="3" id="KW-0547">Nucleotide-binding</keyword>
<dbReference type="InterPro" id="IPR004843">
    <property type="entry name" value="Calcineurin-like_PHP"/>
</dbReference>
<dbReference type="EMBL" id="FOMX01000011">
    <property type="protein sequence ID" value="SFE29393.1"/>
    <property type="molecule type" value="Genomic_DNA"/>
</dbReference>
<dbReference type="InterPro" id="IPR008334">
    <property type="entry name" value="5'-Nucleotdase_C"/>
</dbReference>
<dbReference type="Pfam" id="PF02872">
    <property type="entry name" value="5_nucleotid_C"/>
    <property type="match status" value="1"/>
</dbReference>
<dbReference type="SUPFAM" id="SSF55816">
    <property type="entry name" value="5'-nucleotidase (syn. UDP-sugar hydrolase), C-terminal domain"/>
    <property type="match status" value="1"/>
</dbReference>
<dbReference type="GO" id="GO:0000166">
    <property type="term" value="F:nucleotide binding"/>
    <property type="evidence" value="ECO:0007669"/>
    <property type="project" value="UniProtKB-KW"/>
</dbReference>
<evidence type="ECO:0000313" key="7">
    <source>
        <dbReference type="EMBL" id="SFE29393.1"/>
    </source>
</evidence>
<comment type="similarity">
    <text evidence="1 3">Belongs to the 5'-nucleotidase family.</text>
</comment>
<reference evidence="8" key="1">
    <citation type="submission" date="2016-10" db="EMBL/GenBank/DDBJ databases">
        <authorList>
            <person name="Varghese N."/>
            <person name="Submissions S."/>
        </authorList>
    </citation>
    <scope>NUCLEOTIDE SEQUENCE [LARGE SCALE GENOMIC DNA]</scope>
    <source>
        <strain evidence="8">ATCC 25963</strain>
    </source>
</reference>
<dbReference type="AlphaFoldDB" id="A0A1I1ZFS0"/>
<dbReference type="InterPro" id="IPR006179">
    <property type="entry name" value="5_nucleotidase/apyrase"/>
</dbReference>
<keyword evidence="3" id="KW-0378">Hydrolase</keyword>
<dbReference type="Gene3D" id="3.90.780.10">
    <property type="entry name" value="5'-Nucleotidase, C-terminal domain"/>
    <property type="match status" value="1"/>
</dbReference>